<protein>
    <submittedName>
        <fullName evidence="3">PepSY domain-containing protein</fullName>
    </submittedName>
</protein>
<gene>
    <name evidence="3" type="ORF">HB778_38345</name>
</gene>
<feature type="region of interest" description="Disordered" evidence="1">
    <location>
        <begin position="30"/>
        <end position="50"/>
    </location>
</feature>
<reference evidence="4" key="1">
    <citation type="journal article" date="2020" name="Mol. Plant Microbe">
        <title>Rhizobial microsymbionts of the narrowly endemic Oxytropis species growing in Kamchatka are characterized by significant genetic diversity and possess a set of genes that are associated with T3SS and T6SS secretion systems and can affect the development of symbiosis.</title>
        <authorList>
            <person name="Safronova V."/>
            <person name="Guro P."/>
            <person name="Sazanova A."/>
            <person name="Kuznetsova I."/>
            <person name="Belimov A."/>
            <person name="Yakubov V."/>
            <person name="Chirak E."/>
            <person name="Afonin A."/>
            <person name="Gogolev Y."/>
            <person name="Andronov E."/>
            <person name="Tikhonovich I."/>
        </authorList>
    </citation>
    <scope>NUCLEOTIDE SEQUENCE [LARGE SCALE GENOMIC DNA]</scope>
    <source>
        <strain evidence="4">583</strain>
        <plasmid evidence="4">p_1</plasmid>
    </source>
</reference>
<feature type="domain" description="PepSY" evidence="2">
    <location>
        <begin position="5"/>
        <end position="63"/>
    </location>
</feature>
<evidence type="ECO:0000313" key="4">
    <source>
        <dbReference type="Proteomes" id="UP000515465"/>
    </source>
</evidence>
<dbReference type="EMBL" id="CP050299">
    <property type="protein sequence ID" value="QND62001.1"/>
    <property type="molecule type" value="Genomic_DNA"/>
</dbReference>
<evidence type="ECO:0000256" key="1">
    <source>
        <dbReference type="SAM" id="MobiDB-lite"/>
    </source>
</evidence>
<dbReference type="AlphaFoldDB" id="A0A7G6T5G9"/>
<keyword evidence="3" id="KW-0614">Plasmid</keyword>
<sequence length="67" mass="7099">MEISALFLNVTAVGPALAGGKWDVPIAKSQSREALQTKPEADGRQIRSIKDQEDGCHTAYAVGSKEG</sequence>
<dbReference type="RefSeq" id="WP_183455302.1">
    <property type="nucleotide sequence ID" value="NZ_CP050299.1"/>
</dbReference>
<proteinExistence type="predicted"/>
<dbReference type="InterPro" id="IPR025711">
    <property type="entry name" value="PepSY"/>
</dbReference>
<accession>A0A7G6T5G9</accession>
<feature type="compositionally biased region" description="Basic and acidic residues" evidence="1">
    <location>
        <begin position="39"/>
        <end position="50"/>
    </location>
</feature>
<dbReference type="Pfam" id="PF13670">
    <property type="entry name" value="PepSY_2"/>
    <property type="match status" value="1"/>
</dbReference>
<geneLocation type="plasmid" evidence="3 4">
    <name>p_1</name>
</geneLocation>
<name>A0A7G6T5G9_9HYPH</name>
<evidence type="ECO:0000259" key="2">
    <source>
        <dbReference type="Pfam" id="PF13670"/>
    </source>
</evidence>
<organism evidence="3 4">
    <name type="scientific">Mesorhizobium huakuii</name>
    <dbReference type="NCBI Taxonomy" id="28104"/>
    <lineage>
        <taxon>Bacteria</taxon>
        <taxon>Pseudomonadati</taxon>
        <taxon>Pseudomonadota</taxon>
        <taxon>Alphaproteobacteria</taxon>
        <taxon>Hyphomicrobiales</taxon>
        <taxon>Phyllobacteriaceae</taxon>
        <taxon>Mesorhizobium</taxon>
    </lineage>
</organism>
<dbReference type="Proteomes" id="UP000515465">
    <property type="component" value="Plasmid p_1"/>
</dbReference>
<evidence type="ECO:0000313" key="3">
    <source>
        <dbReference type="EMBL" id="QND62001.1"/>
    </source>
</evidence>